<evidence type="ECO:0000313" key="5">
    <source>
        <dbReference type="Proteomes" id="UP000473571"/>
    </source>
</evidence>
<dbReference type="GO" id="GO:0010124">
    <property type="term" value="P:phenylacetate catabolic process"/>
    <property type="evidence" value="ECO:0007669"/>
    <property type="project" value="TreeGrafter"/>
</dbReference>
<reference evidence="4 5" key="1">
    <citation type="submission" date="2019-09" db="EMBL/GenBank/DDBJ databases">
        <title>Draft genome sequences of 48 bacterial type strains from the CCUG.</title>
        <authorList>
            <person name="Tunovic T."/>
            <person name="Pineiro-Iglesias B."/>
            <person name="Unosson C."/>
            <person name="Inganas E."/>
            <person name="Ohlen M."/>
            <person name="Cardew S."/>
            <person name="Jensie-Markopoulos S."/>
            <person name="Salva-Serra F."/>
            <person name="Jaen-Luchoro D."/>
            <person name="Karlsson R."/>
            <person name="Svensson-Stadler L."/>
            <person name="Chun J."/>
            <person name="Moore E."/>
        </authorList>
    </citation>
    <scope>NUCLEOTIDE SEQUENCE [LARGE SCALE GENOMIC DNA]</scope>
    <source>
        <strain evidence="4 5">CCUG 65687</strain>
    </source>
</reference>
<organism evidence="4 5">
    <name type="scientific">Burkholderia territorii</name>
    <dbReference type="NCBI Taxonomy" id="1503055"/>
    <lineage>
        <taxon>Bacteria</taxon>
        <taxon>Pseudomonadati</taxon>
        <taxon>Pseudomonadota</taxon>
        <taxon>Betaproteobacteria</taxon>
        <taxon>Burkholderiales</taxon>
        <taxon>Burkholderiaceae</taxon>
        <taxon>Burkholderia</taxon>
        <taxon>Burkholderia cepacia complex</taxon>
    </lineage>
</organism>
<dbReference type="InterPro" id="IPR050215">
    <property type="entry name" value="Thiolase-like_sf_Thiolase"/>
</dbReference>
<proteinExistence type="predicted"/>
<dbReference type="GO" id="GO:0006635">
    <property type="term" value="P:fatty acid beta-oxidation"/>
    <property type="evidence" value="ECO:0007669"/>
    <property type="project" value="TreeGrafter"/>
</dbReference>
<dbReference type="InterPro" id="IPR020616">
    <property type="entry name" value="Thiolase_N"/>
</dbReference>
<dbReference type="Proteomes" id="UP000473571">
    <property type="component" value="Unassembled WGS sequence"/>
</dbReference>
<dbReference type="EMBL" id="VZOL01000637">
    <property type="protein sequence ID" value="KAB0650718.1"/>
    <property type="molecule type" value="Genomic_DNA"/>
</dbReference>
<dbReference type="PANTHER" id="PTHR43853">
    <property type="entry name" value="3-KETOACYL-COA THIOLASE, PEROXISOMAL"/>
    <property type="match status" value="1"/>
</dbReference>
<dbReference type="AlphaFoldDB" id="A0A6L3N8K2"/>
<sequence>MEDAVIVSVARTPIGKAFRGMFNDTEAPALGGHVVRAALERAGVAPADVDDVLIGCAAQQGTQGYNI</sequence>
<dbReference type="InterPro" id="IPR016039">
    <property type="entry name" value="Thiolase-like"/>
</dbReference>
<comment type="caution">
    <text evidence="4">The sequence shown here is derived from an EMBL/GenBank/DDBJ whole genome shotgun (WGS) entry which is preliminary data.</text>
</comment>
<keyword evidence="4" id="KW-0012">Acyltransferase</keyword>
<keyword evidence="1" id="KW-0276">Fatty acid metabolism</keyword>
<dbReference type="GO" id="GO:0003988">
    <property type="term" value="F:acetyl-CoA C-acyltransferase activity"/>
    <property type="evidence" value="ECO:0007669"/>
    <property type="project" value="TreeGrafter"/>
</dbReference>
<name>A0A6L3N8K2_9BURK</name>
<dbReference type="PANTHER" id="PTHR43853:SF8">
    <property type="entry name" value="3-KETOACYL-COA THIOLASE, PEROXISOMAL"/>
    <property type="match status" value="1"/>
</dbReference>
<keyword evidence="4" id="KW-0808">Transferase</keyword>
<evidence type="ECO:0000256" key="2">
    <source>
        <dbReference type="ARBA" id="ARBA00023098"/>
    </source>
</evidence>
<dbReference type="Pfam" id="PF00108">
    <property type="entry name" value="Thiolase_N"/>
    <property type="match status" value="1"/>
</dbReference>
<dbReference type="SUPFAM" id="SSF53901">
    <property type="entry name" value="Thiolase-like"/>
    <property type="match status" value="1"/>
</dbReference>
<dbReference type="Gene3D" id="3.40.47.10">
    <property type="match status" value="1"/>
</dbReference>
<accession>A0A6L3N8K2</accession>
<protein>
    <submittedName>
        <fullName evidence="4">Acetyl-CoA C-acyltransferase</fullName>
    </submittedName>
</protein>
<keyword evidence="2" id="KW-0443">Lipid metabolism</keyword>
<evidence type="ECO:0000259" key="3">
    <source>
        <dbReference type="Pfam" id="PF00108"/>
    </source>
</evidence>
<feature type="domain" description="Thiolase N-terminal" evidence="3">
    <location>
        <begin position="5"/>
        <end position="66"/>
    </location>
</feature>
<evidence type="ECO:0000313" key="4">
    <source>
        <dbReference type="EMBL" id="KAB0650718.1"/>
    </source>
</evidence>
<feature type="non-terminal residue" evidence="4">
    <location>
        <position position="67"/>
    </location>
</feature>
<gene>
    <name evidence="4" type="ORF">F7R13_27975</name>
</gene>
<evidence type="ECO:0000256" key="1">
    <source>
        <dbReference type="ARBA" id="ARBA00022832"/>
    </source>
</evidence>